<proteinExistence type="predicted"/>
<dbReference type="HOGENOM" id="CLU_2300362_0_0_5"/>
<dbReference type="EMBL" id="AP012603">
    <property type="protein sequence ID" value="BAM88221.1"/>
    <property type="molecule type" value="Genomic_DNA"/>
</dbReference>
<dbReference type="KEGG" id="aol:S58_22150"/>
<evidence type="ECO:0000313" key="2">
    <source>
        <dbReference type="Proteomes" id="UP000011841"/>
    </source>
</evidence>
<protein>
    <submittedName>
        <fullName evidence="1">Uncharacterized protein</fullName>
    </submittedName>
</protein>
<dbReference type="Proteomes" id="UP000011841">
    <property type="component" value="Chromosome"/>
</dbReference>
<dbReference type="AlphaFoldDB" id="M4Z5I7"/>
<keyword evidence="2" id="KW-1185">Reference proteome</keyword>
<evidence type="ECO:0000313" key="1">
    <source>
        <dbReference type="EMBL" id="BAM88221.1"/>
    </source>
</evidence>
<organism evidence="1 2">
    <name type="scientific">Bradyrhizobium oligotrophicum S58</name>
    <dbReference type="NCBI Taxonomy" id="1245469"/>
    <lineage>
        <taxon>Bacteria</taxon>
        <taxon>Pseudomonadati</taxon>
        <taxon>Pseudomonadota</taxon>
        <taxon>Alphaproteobacteria</taxon>
        <taxon>Hyphomicrobiales</taxon>
        <taxon>Nitrobacteraceae</taxon>
        <taxon>Bradyrhizobium</taxon>
    </lineage>
</organism>
<name>M4Z5I7_9BRAD</name>
<sequence>MTTGVLRASLQVVMAGLLPAIHVVGVPENDVDARDGPGHDGVTNWQDCSSQQRHTFICDRPAACGERGRAAAAMSFVLMSIAEKLHWGTTTQPDLALKRS</sequence>
<gene>
    <name evidence="1" type="ORF">S58_22150</name>
</gene>
<accession>M4Z5I7</accession>
<reference evidence="1 2" key="1">
    <citation type="journal article" date="2013" name="Appl. Environ. Microbiol.">
        <title>Genome analysis suggests that the soil oligotrophic bacterium Agromonas oligotrophica (Bradyrhizobium oligotrophicum) is a nitrogen-fixing symbiont of Aeschynomene indica.</title>
        <authorList>
            <person name="Okubo T."/>
            <person name="Fukushima S."/>
            <person name="Itakura M."/>
            <person name="Oshima K."/>
            <person name="Longtonglang A."/>
            <person name="Teaumroong N."/>
            <person name="Mitsui H."/>
            <person name="Hattori M."/>
            <person name="Hattori R."/>
            <person name="Hattori T."/>
            <person name="Minamisawa K."/>
        </authorList>
    </citation>
    <scope>NUCLEOTIDE SEQUENCE [LARGE SCALE GENOMIC DNA]</scope>
    <source>
        <strain evidence="1 2">S58</strain>
    </source>
</reference>